<sequence>MDSIVRKSVCDKYNVHLPKGQGWALITVCEADGSVGIISDYGNWGYFWSRHGCESLKHFLIGIDEWYSWEKFTGGKKEYNHEKTLERVKEEIVSLRKENTITRVEAREMVDELKWMKNKHDLYRSDILGEKISEIYEIFHYDHDHAFVMFHERLWTVFVEHLKEEIKEKVNV</sequence>
<dbReference type="Pfam" id="PF26211">
    <property type="entry name" value="Phage_phiTE_072"/>
    <property type="match status" value="1"/>
</dbReference>
<dbReference type="InterPro" id="IPR058701">
    <property type="entry name" value="PhiTE_072-like"/>
</dbReference>
<feature type="coiled-coil region" evidence="1">
    <location>
        <begin position="78"/>
        <end position="105"/>
    </location>
</feature>
<proteinExistence type="predicted"/>
<dbReference type="AlphaFoldDB" id="A0A0F9CIN4"/>
<organism evidence="2">
    <name type="scientific">marine sediment metagenome</name>
    <dbReference type="NCBI Taxonomy" id="412755"/>
    <lineage>
        <taxon>unclassified sequences</taxon>
        <taxon>metagenomes</taxon>
        <taxon>ecological metagenomes</taxon>
    </lineage>
</organism>
<reference evidence="2" key="1">
    <citation type="journal article" date="2015" name="Nature">
        <title>Complex archaea that bridge the gap between prokaryotes and eukaryotes.</title>
        <authorList>
            <person name="Spang A."/>
            <person name="Saw J.H."/>
            <person name="Jorgensen S.L."/>
            <person name="Zaremba-Niedzwiedzka K."/>
            <person name="Martijn J."/>
            <person name="Lind A.E."/>
            <person name="van Eijk R."/>
            <person name="Schleper C."/>
            <person name="Guy L."/>
            <person name="Ettema T.J."/>
        </authorList>
    </citation>
    <scope>NUCLEOTIDE SEQUENCE</scope>
</reference>
<keyword evidence="1" id="KW-0175">Coiled coil</keyword>
<gene>
    <name evidence="2" type="ORF">LCGC14_2604740</name>
</gene>
<dbReference type="EMBL" id="LAZR01044060">
    <property type="protein sequence ID" value="KKL05566.1"/>
    <property type="molecule type" value="Genomic_DNA"/>
</dbReference>
<evidence type="ECO:0000256" key="1">
    <source>
        <dbReference type="SAM" id="Coils"/>
    </source>
</evidence>
<accession>A0A0F9CIN4</accession>
<name>A0A0F9CIN4_9ZZZZ</name>
<protein>
    <submittedName>
        <fullName evidence="2">Uncharacterized protein</fullName>
    </submittedName>
</protein>
<comment type="caution">
    <text evidence="2">The sequence shown here is derived from an EMBL/GenBank/DDBJ whole genome shotgun (WGS) entry which is preliminary data.</text>
</comment>
<evidence type="ECO:0000313" key="2">
    <source>
        <dbReference type="EMBL" id="KKL05566.1"/>
    </source>
</evidence>